<dbReference type="EMBL" id="BKCN01000037">
    <property type="protein sequence ID" value="GER05655.1"/>
    <property type="molecule type" value="Genomic_DNA"/>
</dbReference>
<keyword evidence="1" id="KW-0472">Membrane</keyword>
<protein>
    <submittedName>
        <fullName evidence="2">Uncharacterized protein</fullName>
    </submittedName>
</protein>
<comment type="caution">
    <text evidence="2">The sequence shown here is derived from an EMBL/GenBank/DDBJ whole genome shotgun (WGS) entry which is preliminary data.</text>
</comment>
<name>A0A5A7NDF2_9PROT</name>
<evidence type="ECO:0000313" key="3">
    <source>
        <dbReference type="Proteomes" id="UP000324996"/>
    </source>
</evidence>
<keyword evidence="1" id="KW-0812">Transmembrane</keyword>
<dbReference type="Proteomes" id="UP000324996">
    <property type="component" value="Unassembled WGS sequence"/>
</dbReference>
<keyword evidence="1" id="KW-1133">Transmembrane helix</keyword>
<feature type="transmembrane region" description="Helical" evidence="1">
    <location>
        <begin position="51"/>
        <end position="72"/>
    </location>
</feature>
<sequence>MAPDLCPVRHRVLGFVHCYPTSDRLGLEFSTFLRVGGLVSPAEFASMIGRIFPIALSWSIFVIVSTPSLQLFASILQRQELMGVQTFAAQLAVERLGE</sequence>
<evidence type="ECO:0000256" key="1">
    <source>
        <dbReference type="SAM" id="Phobius"/>
    </source>
</evidence>
<reference evidence="2 3" key="1">
    <citation type="submission" date="2019-09" db="EMBL/GenBank/DDBJ databases">
        <title>NBRP : Genome information of microbial organism related human and environment.</title>
        <authorList>
            <person name="Hattori M."/>
            <person name="Oshima K."/>
            <person name="Inaba H."/>
            <person name="Suda W."/>
            <person name="Sakamoto M."/>
            <person name="Iino T."/>
            <person name="Kitahara M."/>
            <person name="Oshida Y."/>
            <person name="Iida T."/>
            <person name="Kudo T."/>
            <person name="Itoh T."/>
            <person name="Ohkuma M."/>
        </authorList>
    </citation>
    <scope>NUCLEOTIDE SEQUENCE [LARGE SCALE GENOMIC DNA]</scope>
    <source>
        <strain evidence="2 3">Q-1</strain>
    </source>
</reference>
<proteinExistence type="predicted"/>
<keyword evidence="3" id="KW-1185">Reference proteome</keyword>
<evidence type="ECO:0000313" key="2">
    <source>
        <dbReference type="EMBL" id="GER05655.1"/>
    </source>
</evidence>
<accession>A0A5A7NDF2</accession>
<gene>
    <name evidence="2" type="ORF">JCM17846_33370</name>
</gene>
<organism evidence="2 3">
    <name type="scientific">Iodidimonas nitroreducens</name>
    <dbReference type="NCBI Taxonomy" id="1236968"/>
    <lineage>
        <taxon>Bacteria</taxon>
        <taxon>Pseudomonadati</taxon>
        <taxon>Pseudomonadota</taxon>
        <taxon>Alphaproteobacteria</taxon>
        <taxon>Iodidimonadales</taxon>
        <taxon>Iodidimonadaceae</taxon>
        <taxon>Iodidimonas</taxon>
    </lineage>
</organism>
<dbReference type="AlphaFoldDB" id="A0A5A7NDF2"/>